<evidence type="ECO:0000256" key="10">
    <source>
        <dbReference type="ARBA" id="ARBA00048743"/>
    </source>
</evidence>
<dbReference type="PANTHER" id="PTHR10344">
    <property type="entry name" value="THYMIDYLATE KINASE"/>
    <property type="match status" value="1"/>
</dbReference>
<protein>
    <recommendedName>
        <fullName evidence="3 11">Thymidylate kinase</fullName>
        <ecNumber evidence="2 11">2.7.4.9</ecNumber>
    </recommendedName>
    <alternativeName>
        <fullName evidence="9 11">dTMP kinase</fullName>
    </alternativeName>
</protein>
<sequence>MTARGRFITLEGGEGAGKTTLSRGLATILEQAGHTVLRTREPGGSPGAEAIRELVLGRGGWDPLAEAMLMSAARREHLRKTIEPALDGGRWVISDRFADSTMAYQGDAEGVGAERCRLLTSLALGQVRPDLTLILDLPVELGAARARQRGETNRFEDKPLGFHERVRQAFLRIAADEPGRCTVIDASRPVEEVLEQARVALDRLLQAS</sequence>
<dbReference type="GO" id="GO:0004798">
    <property type="term" value="F:dTMP kinase activity"/>
    <property type="evidence" value="ECO:0007669"/>
    <property type="project" value="UniProtKB-EC"/>
</dbReference>
<dbReference type="PROSITE" id="PS01331">
    <property type="entry name" value="THYMIDYLATE_KINASE"/>
    <property type="match status" value="1"/>
</dbReference>
<dbReference type="RefSeq" id="WP_377046299.1">
    <property type="nucleotide sequence ID" value="NZ_JBHLUN010000015.1"/>
</dbReference>
<accession>A0ABV6JXZ0</accession>
<reference evidence="13 14" key="1">
    <citation type="submission" date="2024-09" db="EMBL/GenBank/DDBJ databases">
        <authorList>
            <person name="Sun Q."/>
            <person name="Mori K."/>
        </authorList>
    </citation>
    <scope>NUCLEOTIDE SEQUENCE [LARGE SCALE GENOMIC DNA]</scope>
    <source>
        <strain evidence="13 14">TBRC 5777</strain>
    </source>
</reference>
<evidence type="ECO:0000256" key="4">
    <source>
        <dbReference type="ARBA" id="ARBA00022679"/>
    </source>
</evidence>
<keyword evidence="5 11" id="KW-0545">Nucleotide biosynthesis</keyword>
<evidence type="ECO:0000256" key="2">
    <source>
        <dbReference type="ARBA" id="ARBA00012980"/>
    </source>
</evidence>
<evidence type="ECO:0000256" key="11">
    <source>
        <dbReference type="HAMAP-Rule" id="MF_00165"/>
    </source>
</evidence>
<comment type="caution">
    <text evidence="13">The sequence shown here is derived from an EMBL/GenBank/DDBJ whole genome shotgun (WGS) entry which is preliminary data.</text>
</comment>
<keyword evidence="14" id="KW-1185">Reference proteome</keyword>
<evidence type="ECO:0000256" key="7">
    <source>
        <dbReference type="ARBA" id="ARBA00022777"/>
    </source>
</evidence>
<evidence type="ECO:0000313" key="14">
    <source>
        <dbReference type="Proteomes" id="UP001589865"/>
    </source>
</evidence>
<feature type="binding site" evidence="11">
    <location>
        <begin position="12"/>
        <end position="19"/>
    </location>
    <ligand>
        <name>ATP</name>
        <dbReference type="ChEBI" id="CHEBI:30616"/>
    </ligand>
</feature>
<evidence type="ECO:0000256" key="3">
    <source>
        <dbReference type="ARBA" id="ARBA00017144"/>
    </source>
</evidence>
<evidence type="ECO:0000256" key="5">
    <source>
        <dbReference type="ARBA" id="ARBA00022727"/>
    </source>
</evidence>
<keyword evidence="4 11" id="KW-0808">Transferase</keyword>
<proteinExistence type="inferred from homology"/>
<dbReference type="EC" id="2.7.4.9" evidence="2 11"/>
<dbReference type="Proteomes" id="UP001589865">
    <property type="component" value="Unassembled WGS sequence"/>
</dbReference>
<dbReference type="NCBIfam" id="TIGR00041">
    <property type="entry name" value="DTMP_kinase"/>
    <property type="match status" value="1"/>
</dbReference>
<feature type="domain" description="Thymidylate kinase-like" evidence="12">
    <location>
        <begin position="10"/>
        <end position="196"/>
    </location>
</feature>
<dbReference type="SUPFAM" id="SSF52540">
    <property type="entry name" value="P-loop containing nucleoside triphosphate hydrolases"/>
    <property type="match status" value="1"/>
</dbReference>
<dbReference type="InterPro" id="IPR027417">
    <property type="entry name" value="P-loop_NTPase"/>
</dbReference>
<dbReference type="HAMAP" id="MF_00165">
    <property type="entry name" value="Thymidylate_kinase"/>
    <property type="match status" value="1"/>
</dbReference>
<evidence type="ECO:0000256" key="6">
    <source>
        <dbReference type="ARBA" id="ARBA00022741"/>
    </source>
</evidence>
<keyword evidence="8 11" id="KW-0067">ATP-binding</keyword>
<evidence type="ECO:0000256" key="8">
    <source>
        <dbReference type="ARBA" id="ARBA00022840"/>
    </source>
</evidence>
<dbReference type="CDD" id="cd01672">
    <property type="entry name" value="TMPK"/>
    <property type="match status" value="1"/>
</dbReference>
<dbReference type="PANTHER" id="PTHR10344:SF4">
    <property type="entry name" value="UMP-CMP KINASE 2, MITOCHONDRIAL"/>
    <property type="match status" value="1"/>
</dbReference>
<keyword evidence="7 11" id="KW-0418">Kinase</keyword>
<evidence type="ECO:0000313" key="13">
    <source>
        <dbReference type="EMBL" id="MFC0410553.1"/>
    </source>
</evidence>
<dbReference type="InterPro" id="IPR018094">
    <property type="entry name" value="Thymidylate_kinase"/>
</dbReference>
<keyword evidence="6 11" id="KW-0547">Nucleotide-binding</keyword>
<evidence type="ECO:0000256" key="9">
    <source>
        <dbReference type="ARBA" id="ARBA00029962"/>
    </source>
</evidence>
<dbReference type="InterPro" id="IPR039430">
    <property type="entry name" value="Thymidylate_kin-like_dom"/>
</dbReference>
<evidence type="ECO:0000256" key="1">
    <source>
        <dbReference type="ARBA" id="ARBA00009776"/>
    </source>
</evidence>
<comment type="similarity">
    <text evidence="1 11">Belongs to the thymidylate kinase family.</text>
</comment>
<dbReference type="Gene3D" id="3.40.50.300">
    <property type="entry name" value="P-loop containing nucleotide triphosphate hydrolases"/>
    <property type="match status" value="1"/>
</dbReference>
<evidence type="ECO:0000259" key="12">
    <source>
        <dbReference type="Pfam" id="PF02223"/>
    </source>
</evidence>
<organism evidence="13 14">
    <name type="scientific">Roseomonas elaeocarpi</name>
    <dbReference type="NCBI Taxonomy" id="907779"/>
    <lineage>
        <taxon>Bacteria</taxon>
        <taxon>Pseudomonadati</taxon>
        <taxon>Pseudomonadota</taxon>
        <taxon>Alphaproteobacteria</taxon>
        <taxon>Acetobacterales</taxon>
        <taxon>Roseomonadaceae</taxon>
        <taxon>Roseomonas</taxon>
    </lineage>
</organism>
<gene>
    <name evidence="11 13" type="primary">tmk</name>
    <name evidence="13" type="ORF">ACFFGY_20065</name>
</gene>
<comment type="function">
    <text evidence="11">Phosphorylation of dTMP to form dTDP in both de novo and salvage pathways of dTTP synthesis.</text>
</comment>
<name>A0ABV6JXZ0_9PROT</name>
<dbReference type="Pfam" id="PF02223">
    <property type="entry name" value="Thymidylate_kin"/>
    <property type="match status" value="1"/>
</dbReference>
<dbReference type="EMBL" id="JBHLUN010000015">
    <property type="protein sequence ID" value="MFC0410553.1"/>
    <property type="molecule type" value="Genomic_DNA"/>
</dbReference>
<comment type="catalytic activity">
    <reaction evidence="10 11">
        <text>dTMP + ATP = dTDP + ADP</text>
        <dbReference type="Rhea" id="RHEA:13517"/>
        <dbReference type="ChEBI" id="CHEBI:30616"/>
        <dbReference type="ChEBI" id="CHEBI:58369"/>
        <dbReference type="ChEBI" id="CHEBI:63528"/>
        <dbReference type="ChEBI" id="CHEBI:456216"/>
        <dbReference type="EC" id="2.7.4.9"/>
    </reaction>
</comment>
<dbReference type="InterPro" id="IPR018095">
    <property type="entry name" value="Thymidylate_kin_CS"/>
</dbReference>